<proteinExistence type="predicted"/>
<evidence type="ECO:0000259" key="1">
    <source>
        <dbReference type="PROSITE" id="PS50878"/>
    </source>
</evidence>
<dbReference type="WBParaSite" id="SRDH1_18770.1">
    <property type="protein sequence ID" value="SRDH1_18770.1"/>
    <property type="gene ID" value="SRDH1_18770"/>
</dbReference>
<dbReference type="PANTHER" id="PTHR21301">
    <property type="entry name" value="REVERSE TRANSCRIPTASE"/>
    <property type="match status" value="1"/>
</dbReference>
<organism evidence="2 3">
    <name type="scientific">Schistosoma rodhaini</name>
    <dbReference type="NCBI Taxonomy" id="6188"/>
    <lineage>
        <taxon>Eukaryota</taxon>
        <taxon>Metazoa</taxon>
        <taxon>Spiralia</taxon>
        <taxon>Lophotrochozoa</taxon>
        <taxon>Platyhelminthes</taxon>
        <taxon>Trematoda</taxon>
        <taxon>Digenea</taxon>
        <taxon>Strigeidida</taxon>
        <taxon>Schistosomatoidea</taxon>
        <taxon>Schistosomatidae</taxon>
        <taxon>Schistosoma</taxon>
    </lineage>
</organism>
<dbReference type="Pfam" id="PF00078">
    <property type="entry name" value="RVT_1"/>
    <property type="match status" value="1"/>
</dbReference>
<dbReference type="InterPro" id="IPR000477">
    <property type="entry name" value="RT_dom"/>
</dbReference>
<reference evidence="3" key="2">
    <citation type="submission" date="2023-11" db="UniProtKB">
        <authorList>
            <consortium name="WormBaseParasite"/>
        </authorList>
    </citation>
    <scope>IDENTIFICATION</scope>
</reference>
<dbReference type="Pfam" id="PF26215">
    <property type="entry name" value="HTH_animal"/>
    <property type="match status" value="1"/>
</dbReference>
<dbReference type="CDD" id="cd00304">
    <property type="entry name" value="RT_like"/>
    <property type="match status" value="1"/>
</dbReference>
<feature type="domain" description="Reverse transcriptase" evidence="1">
    <location>
        <begin position="43"/>
        <end position="304"/>
    </location>
</feature>
<name>A0AA85EQK2_9TREM</name>
<protein>
    <recommendedName>
        <fullName evidence="1">Reverse transcriptase domain-containing protein</fullName>
    </recommendedName>
</protein>
<keyword evidence="2" id="KW-1185">Reference proteome</keyword>
<evidence type="ECO:0000313" key="3">
    <source>
        <dbReference type="WBParaSite" id="SRDH1_18770.1"/>
    </source>
</evidence>
<dbReference type="InterPro" id="IPR058912">
    <property type="entry name" value="HTH_animal"/>
</dbReference>
<sequence length="539" mass="62228">MKALLNDQSKFQKLVVKNDLADKIEKQIIDSLKQIKQQGFISEKVFEMLKPTGTRTPRLYGLPKIHKSGLPLRPVLDMNNSAYHTIAKWLVQILKPLHKEIVKHSVKDSFEFVNNVKNLSLKNKFMISLDVTSLFTNIPLLETVDFICNEITERNLETVIPVSAIKQLILRCTMNVQFRFDNEYYRQLDGVAMGSPLGPILADIFLAKLENGPLKDTISHLTSYCRYIDDTFIVLEKEHEKENILNIFNNIHPSITFTLEEEQNGSISFLDVQLTRRIDGTLKRGLHRKSTVGQYTHFYSAVPMKYKRNLIKILTHRARMICSDDIILDELANIRNLLSKNGYPMKFIDKHMTETKRRTKLPTVPKKVLFIKLQFLNDATEEILTQRLRRAVQKTFNAARLSTVFYNRPTIRTVNKDRLPEFATSMCIYQFNCSCGASYIGRTIRQVRQRITEHHPSWLNKGQIKGIKSSILAHLVDTGHHVELNKAFKVIYHIPSNLPHGLRARLLHIAEAIAIHIYKPNLCIQKKFVQPLSLPWPSV</sequence>
<dbReference type="Proteomes" id="UP000050792">
    <property type="component" value="Unassembled WGS sequence"/>
</dbReference>
<accession>A0AA85EQK2</accession>
<evidence type="ECO:0000313" key="2">
    <source>
        <dbReference type="Proteomes" id="UP000050792"/>
    </source>
</evidence>
<dbReference type="PANTHER" id="PTHR21301:SF10">
    <property type="entry name" value="REVERSE TRANSCRIPTASE DOMAIN-CONTAINING PROTEIN"/>
    <property type="match status" value="1"/>
</dbReference>
<dbReference type="AlphaFoldDB" id="A0AA85EQK2"/>
<reference evidence="2" key="1">
    <citation type="submission" date="2022-06" db="EMBL/GenBank/DDBJ databases">
        <authorList>
            <person name="Berger JAMES D."/>
            <person name="Berger JAMES D."/>
        </authorList>
    </citation>
    <scope>NUCLEOTIDE SEQUENCE [LARGE SCALE GENOMIC DNA]</scope>
</reference>
<dbReference type="PROSITE" id="PS50878">
    <property type="entry name" value="RT_POL"/>
    <property type="match status" value="1"/>
</dbReference>